<dbReference type="Gene3D" id="3.40.50.150">
    <property type="entry name" value="Vaccinia Virus protein VP39"/>
    <property type="match status" value="1"/>
</dbReference>
<name>A0ABM4BHC5_HYDVU</name>
<keyword evidence="2" id="KW-1185">Reference proteome</keyword>
<sequence length="255" mass="28806">MDGGTSAKLYLQKSLRVQQSYGEDLLRLVNIKYGDHVLDIGCGCGNLTAIIADIVGPTGKVVGVDPDIDRIKVAKKEFINYDNLIFISAKSINFPIDENNLFDYALSNAVLHWIPTNEKIATFKRIYSSLKPGGLFIGNISFKTSKNLDLAISLLTKENQEKVLDSYYREDPFKLHAMLIEAGFLLLKYDKRYKEVEMGSVNNFLRWVTALYGGKYDFEVIYRESCTKVKFEVYKNGSVKHTSEGVVFVALKPFV</sequence>
<dbReference type="GeneID" id="101240403"/>
<feature type="domain" description="Methyltransferase" evidence="1">
    <location>
        <begin position="33"/>
        <end position="162"/>
    </location>
</feature>
<dbReference type="SUPFAM" id="SSF53335">
    <property type="entry name" value="S-adenosyl-L-methionine-dependent methyltransferases"/>
    <property type="match status" value="1"/>
</dbReference>
<evidence type="ECO:0000313" key="3">
    <source>
        <dbReference type="RefSeq" id="XP_065648419.1"/>
    </source>
</evidence>
<dbReference type="PANTHER" id="PTHR43861">
    <property type="entry name" value="TRANS-ACONITATE 2-METHYLTRANSFERASE-RELATED"/>
    <property type="match status" value="1"/>
</dbReference>
<dbReference type="CDD" id="cd02440">
    <property type="entry name" value="AdoMet_MTases"/>
    <property type="match status" value="1"/>
</dbReference>
<evidence type="ECO:0000313" key="2">
    <source>
        <dbReference type="Proteomes" id="UP001652625"/>
    </source>
</evidence>
<dbReference type="InterPro" id="IPR029063">
    <property type="entry name" value="SAM-dependent_MTases_sf"/>
</dbReference>
<dbReference type="Pfam" id="PF13847">
    <property type="entry name" value="Methyltransf_31"/>
    <property type="match status" value="1"/>
</dbReference>
<accession>A0ABM4BHC5</accession>
<evidence type="ECO:0000313" key="4">
    <source>
        <dbReference type="RefSeq" id="XP_065648420.1"/>
    </source>
</evidence>
<dbReference type="InterPro" id="IPR025714">
    <property type="entry name" value="Methyltranfer_dom"/>
</dbReference>
<reference evidence="3 4" key="1">
    <citation type="submission" date="2025-05" db="UniProtKB">
        <authorList>
            <consortium name="RefSeq"/>
        </authorList>
    </citation>
    <scope>IDENTIFICATION</scope>
</reference>
<protein>
    <submittedName>
        <fullName evidence="3 4">Uncharacterized 37.1 kDa protein in transposon TN4556 isoform X2</fullName>
    </submittedName>
</protein>
<dbReference type="Proteomes" id="UP001652625">
    <property type="component" value="Chromosome 03"/>
</dbReference>
<gene>
    <name evidence="3 4" type="primary">LOC101240403</name>
</gene>
<proteinExistence type="predicted"/>
<evidence type="ECO:0000259" key="1">
    <source>
        <dbReference type="Pfam" id="PF13847"/>
    </source>
</evidence>
<dbReference type="RefSeq" id="XP_065648419.1">
    <property type="nucleotide sequence ID" value="XM_065792347.1"/>
</dbReference>
<dbReference type="RefSeq" id="XP_065648420.1">
    <property type="nucleotide sequence ID" value="XM_065792348.1"/>
</dbReference>
<organism evidence="2 3">
    <name type="scientific">Hydra vulgaris</name>
    <name type="common">Hydra</name>
    <name type="synonym">Hydra attenuata</name>
    <dbReference type="NCBI Taxonomy" id="6087"/>
    <lineage>
        <taxon>Eukaryota</taxon>
        <taxon>Metazoa</taxon>
        <taxon>Cnidaria</taxon>
        <taxon>Hydrozoa</taxon>
        <taxon>Hydroidolina</taxon>
        <taxon>Anthoathecata</taxon>
        <taxon>Aplanulata</taxon>
        <taxon>Hydridae</taxon>
        <taxon>Hydra</taxon>
    </lineage>
</organism>